<organism evidence="1 2">
    <name type="scientific">Sulfurisphaera tokodaii (strain DSM 16993 / JCM 10545 / NBRC 100140 / 7)</name>
    <name type="common">Sulfolobus tokodaii</name>
    <dbReference type="NCBI Taxonomy" id="273063"/>
    <lineage>
        <taxon>Archaea</taxon>
        <taxon>Thermoproteota</taxon>
        <taxon>Thermoprotei</taxon>
        <taxon>Sulfolobales</taxon>
        <taxon>Sulfolobaceae</taxon>
        <taxon>Sulfurisphaera</taxon>
    </lineage>
</organism>
<reference evidence="2" key="1">
    <citation type="journal article" date="2001" name="DNA Res.">
        <title>Complete genome sequence of an aerobic thermoacidophilic Crenarchaeon, Sulfolobus tokodaii strain7.</title>
        <authorList>
            <person name="Kawarabayasi Y."/>
            <person name="Hino Y."/>
            <person name="Horikawa H."/>
            <person name="Jin-no K."/>
            <person name="Takahashi M."/>
            <person name="Sekine M."/>
            <person name="Baba S."/>
            <person name="Ankai A."/>
            <person name="Kosugi H."/>
            <person name="Hosoyama A."/>
            <person name="Fukui S."/>
            <person name="Nagai Y."/>
            <person name="Nishijima K."/>
            <person name="Otsuka R."/>
            <person name="Nakazawa H."/>
            <person name="Takamiya M."/>
            <person name="Kato Y."/>
            <person name="Yoshizawa T."/>
            <person name="Tanaka T."/>
            <person name="Kudoh Y."/>
            <person name="Yamazaki J."/>
            <person name="Kushida N."/>
            <person name="Oguchi A."/>
            <person name="Aoki K."/>
            <person name="Masuda S."/>
            <person name="Yanagii M."/>
            <person name="Nishimura M."/>
            <person name="Yamagishi A."/>
            <person name="Oshima T."/>
            <person name="Kikuchi H."/>
        </authorList>
    </citation>
    <scope>NUCLEOTIDE SEQUENCE [LARGE SCALE GENOMIC DNA]</scope>
    <source>
        <strain evidence="2">DSM 16993 / JCM 10545 / NBRC 100140 / 7</strain>
    </source>
</reference>
<dbReference type="EMBL" id="BA000023">
    <property type="protein sequence ID" value="BAB67021.1"/>
    <property type="molecule type" value="Genomic_DNA"/>
</dbReference>
<dbReference type="eggNOG" id="arCOG07288">
    <property type="taxonomic scope" value="Archaea"/>
</dbReference>
<proteinExistence type="predicted"/>
<sequence length="136" mass="15082">MTKMRLLSEYEIVSMSPGVIKAKVSGENLIIRIFLVPLHVFENEGKFSVQVTAVTTADTDKPKFGEVCLPQKTMSHNGVPPESVEVIVKPRLEIRVGDKVIEGTLEVTNVTVFPDLRDPNGSPCVMVSWVLFQTVR</sequence>
<gene>
    <name evidence="1" type="primary">ST1928</name>
    <name evidence="1" type="ordered locus">STK_19280</name>
</gene>
<evidence type="ECO:0000313" key="2">
    <source>
        <dbReference type="Proteomes" id="UP000001015"/>
    </source>
</evidence>
<name>Q96ZA5_SULTO</name>
<keyword evidence="2" id="KW-1185">Reference proteome</keyword>
<evidence type="ECO:0000313" key="1">
    <source>
        <dbReference type="EMBL" id="BAB67021.1"/>
    </source>
</evidence>
<protein>
    <submittedName>
        <fullName evidence="1">Uncharacterized protein</fullName>
    </submittedName>
</protein>
<dbReference type="KEGG" id="sto:STK_19280"/>
<dbReference type="AlphaFoldDB" id="Q96ZA5"/>
<accession>Q96ZA5</accession>
<dbReference type="Proteomes" id="UP000001015">
    <property type="component" value="Chromosome"/>
</dbReference>